<dbReference type="AlphaFoldDB" id="A0A1G2SBT7"/>
<feature type="transmembrane region" description="Helical" evidence="6">
    <location>
        <begin position="55"/>
        <end position="73"/>
    </location>
</feature>
<comment type="similarity">
    <text evidence="2">Belongs to the GtrA family.</text>
</comment>
<dbReference type="InterPro" id="IPR051401">
    <property type="entry name" value="GtrA_CellWall_Glycosyl"/>
</dbReference>
<dbReference type="PANTHER" id="PTHR38459:SF1">
    <property type="entry name" value="PROPHAGE BACTOPRENOL-LINKED GLUCOSE TRANSLOCASE HOMOLOG"/>
    <property type="match status" value="1"/>
</dbReference>
<evidence type="ECO:0000256" key="2">
    <source>
        <dbReference type="ARBA" id="ARBA00009399"/>
    </source>
</evidence>
<feature type="transmembrane region" description="Helical" evidence="6">
    <location>
        <begin position="120"/>
        <end position="141"/>
    </location>
</feature>
<evidence type="ECO:0000256" key="3">
    <source>
        <dbReference type="ARBA" id="ARBA00022692"/>
    </source>
</evidence>
<feature type="transmembrane region" description="Helical" evidence="6">
    <location>
        <begin position="27"/>
        <end position="49"/>
    </location>
</feature>
<feature type="domain" description="GtrA/DPMS transmembrane" evidence="7">
    <location>
        <begin position="30"/>
        <end position="146"/>
    </location>
</feature>
<keyword evidence="4 6" id="KW-1133">Transmembrane helix</keyword>
<feature type="transmembrane region" description="Helical" evidence="6">
    <location>
        <begin position="94"/>
        <end position="114"/>
    </location>
</feature>
<keyword evidence="5 6" id="KW-0472">Membrane</keyword>
<reference evidence="8 9" key="1">
    <citation type="journal article" date="2016" name="Nat. Commun.">
        <title>Thousands of microbial genomes shed light on interconnected biogeochemical processes in an aquifer system.</title>
        <authorList>
            <person name="Anantharaman K."/>
            <person name="Brown C.T."/>
            <person name="Hug L.A."/>
            <person name="Sharon I."/>
            <person name="Castelle C.J."/>
            <person name="Probst A.J."/>
            <person name="Thomas B.C."/>
            <person name="Singh A."/>
            <person name="Wilkins M.J."/>
            <person name="Karaoz U."/>
            <person name="Brodie E.L."/>
            <person name="Williams K.H."/>
            <person name="Hubbard S.S."/>
            <person name="Banfield J.F."/>
        </authorList>
    </citation>
    <scope>NUCLEOTIDE SEQUENCE [LARGE SCALE GENOMIC DNA]</scope>
</reference>
<evidence type="ECO:0000259" key="7">
    <source>
        <dbReference type="Pfam" id="PF04138"/>
    </source>
</evidence>
<keyword evidence="3 6" id="KW-0812">Transmembrane</keyword>
<sequence>MKMVTQRKIQIFLYKEWLEKMFSAHSIVFKFIIAGGIAAIIDLGVLYILTAYVGFHYLTSVALAFITAFIASFTLQKFWTFRDHSIQNIHQQSIFYFAVSLGNFFLNTYLVYVSVEKIHIHYLVAQILVGGMIACLSFVLYKYVIFARQEITI</sequence>
<protein>
    <recommendedName>
        <fullName evidence="7">GtrA/DPMS transmembrane domain-containing protein</fullName>
    </recommendedName>
</protein>
<evidence type="ECO:0000256" key="5">
    <source>
        <dbReference type="ARBA" id="ARBA00023136"/>
    </source>
</evidence>
<comment type="caution">
    <text evidence="8">The sequence shown here is derived from an EMBL/GenBank/DDBJ whole genome shotgun (WGS) entry which is preliminary data.</text>
</comment>
<gene>
    <name evidence="8" type="ORF">A3B07_02625</name>
</gene>
<dbReference type="Pfam" id="PF04138">
    <property type="entry name" value="GtrA_DPMS_TM"/>
    <property type="match status" value="1"/>
</dbReference>
<dbReference type="InterPro" id="IPR007267">
    <property type="entry name" value="GtrA_DPMS_TM"/>
</dbReference>
<evidence type="ECO:0000256" key="6">
    <source>
        <dbReference type="SAM" id="Phobius"/>
    </source>
</evidence>
<accession>A0A1G2SBT7</accession>
<dbReference type="PANTHER" id="PTHR38459">
    <property type="entry name" value="PROPHAGE BACTOPRENOL-LINKED GLUCOSE TRANSLOCASE HOMOLOG"/>
    <property type="match status" value="1"/>
</dbReference>
<organism evidence="8 9">
    <name type="scientific">Candidatus Yonathbacteria bacterium RIFCSPLOWO2_01_FULL_43_27</name>
    <dbReference type="NCBI Taxonomy" id="1802726"/>
    <lineage>
        <taxon>Bacteria</taxon>
        <taxon>Candidatus Yonathiibacteriota</taxon>
    </lineage>
</organism>
<dbReference type="STRING" id="1802726.A3B07_02625"/>
<dbReference type="GO" id="GO:0005886">
    <property type="term" value="C:plasma membrane"/>
    <property type="evidence" value="ECO:0007669"/>
    <property type="project" value="TreeGrafter"/>
</dbReference>
<dbReference type="Proteomes" id="UP000178817">
    <property type="component" value="Unassembled WGS sequence"/>
</dbReference>
<proteinExistence type="inferred from homology"/>
<name>A0A1G2SBT7_9BACT</name>
<dbReference type="GO" id="GO:0000271">
    <property type="term" value="P:polysaccharide biosynthetic process"/>
    <property type="evidence" value="ECO:0007669"/>
    <property type="project" value="InterPro"/>
</dbReference>
<evidence type="ECO:0000256" key="4">
    <source>
        <dbReference type="ARBA" id="ARBA00022989"/>
    </source>
</evidence>
<evidence type="ECO:0000313" key="9">
    <source>
        <dbReference type="Proteomes" id="UP000178817"/>
    </source>
</evidence>
<comment type="subcellular location">
    <subcellularLocation>
        <location evidence="1">Membrane</location>
        <topology evidence="1">Multi-pass membrane protein</topology>
    </subcellularLocation>
</comment>
<evidence type="ECO:0000313" key="8">
    <source>
        <dbReference type="EMBL" id="OHA82494.1"/>
    </source>
</evidence>
<dbReference type="EMBL" id="MHUV01000006">
    <property type="protein sequence ID" value="OHA82494.1"/>
    <property type="molecule type" value="Genomic_DNA"/>
</dbReference>
<evidence type="ECO:0000256" key="1">
    <source>
        <dbReference type="ARBA" id="ARBA00004141"/>
    </source>
</evidence>